<keyword evidence="5" id="KW-0560">Oxidoreductase</keyword>
<comment type="similarity">
    <text evidence="2">Belongs to the acyl-CoA dehydrogenase family.</text>
</comment>
<evidence type="ECO:0000259" key="8">
    <source>
        <dbReference type="Pfam" id="PF02771"/>
    </source>
</evidence>
<name>A0A6J6R363_9ZZZZ</name>
<evidence type="ECO:0000256" key="1">
    <source>
        <dbReference type="ARBA" id="ARBA00001974"/>
    </source>
</evidence>
<dbReference type="InterPro" id="IPR036250">
    <property type="entry name" value="AcylCo_DH-like_C"/>
</dbReference>
<accession>A0A6J6R363</accession>
<evidence type="ECO:0000313" key="11">
    <source>
        <dbReference type="EMBL" id="CAB4794587.1"/>
    </source>
</evidence>
<evidence type="ECO:0000256" key="5">
    <source>
        <dbReference type="ARBA" id="ARBA00023002"/>
    </source>
</evidence>
<dbReference type="Gene3D" id="1.20.140.10">
    <property type="entry name" value="Butyryl-CoA Dehydrogenase, subunit A, domain 3"/>
    <property type="match status" value="1"/>
</dbReference>
<dbReference type="AlphaFoldDB" id="A0A6J6R363"/>
<evidence type="ECO:0000256" key="4">
    <source>
        <dbReference type="ARBA" id="ARBA00022827"/>
    </source>
</evidence>
<dbReference type="EMBL" id="CAFBMF010000081">
    <property type="protein sequence ID" value="CAB4905701.1"/>
    <property type="molecule type" value="Genomic_DNA"/>
</dbReference>
<reference evidence="9" key="1">
    <citation type="submission" date="2020-05" db="EMBL/GenBank/DDBJ databases">
        <authorList>
            <person name="Chiriac C."/>
            <person name="Salcher M."/>
            <person name="Ghai R."/>
            <person name="Kavagutti S V."/>
        </authorList>
    </citation>
    <scope>NUCLEOTIDE SEQUENCE</scope>
</reference>
<dbReference type="Gene3D" id="2.40.110.10">
    <property type="entry name" value="Butyryl-CoA Dehydrogenase, subunit A, domain 2"/>
    <property type="match status" value="1"/>
</dbReference>
<dbReference type="InterPro" id="IPR052161">
    <property type="entry name" value="Mycobact_Acyl-CoA_DH"/>
</dbReference>
<evidence type="ECO:0000256" key="3">
    <source>
        <dbReference type="ARBA" id="ARBA00022630"/>
    </source>
</evidence>
<evidence type="ECO:0000259" key="7">
    <source>
        <dbReference type="Pfam" id="PF02770"/>
    </source>
</evidence>
<dbReference type="PANTHER" id="PTHR43292:SF4">
    <property type="entry name" value="ACYL-COA DEHYDROGENASE FADE34"/>
    <property type="match status" value="1"/>
</dbReference>
<evidence type="ECO:0000259" key="6">
    <source>
        <dbReference type="Pfam" id="PF00441"/>
    </source>
</evidence>
<dbReference type="FunFam" id="2.40.110.10:FF:000011">
    <property type="entry name" value="Acyl-CoA dehydrogenase FadE34"/>
    <property type="match status" value="1"/>
</dbReference>
<dbReference type="GO" id="GO:0016627">
    <property type="term" value="F:oxidoreductase activity, acting on the CH-CH group of donors"/>
    <property type="evidence" value="ECO:0007669"/>
    <property type="project" value="InterPro"/>
</dbReference>
<evidence type="ECO:0000313" key="14">
    <source>
        <dbReference type="EMBL" id="CAB5027036.1"/>
    </source>
</evidence>
<dbReference type="EMBL" id="CAFBLJ010000048">
    <property type="protein sequence ID" value="CAB4871476.1"/>
    <property type="molecule type" value="Genomic_DNA"/>
</dbReference>
<protein>
    <submittedName>
        <fullName evidence="9">Unannotated protein</fullName>
    </submittedName>
</protein>
<keyword evidence="4" id="KW-0274">FAD</keyword>
<dbReference type="InterPro" id="IPR013786">
    <property type="entry name" value="AcylCoA_DH/ox_N"/>
</dbReference>
<evidence type="ECO:0000313" key="12">
    <source>
        <dbReference type="EMBL" id="CAB4871476.1"/>
    </source>
</evidence>
<dbReference type="SUPFAM" id="SSF56645">
    <property type="entry name" value="Acyl-CoA dehydrogenase NM domain-like"/>
    <property type="match status" value="1"/>
</dbReference>
<sequence>MSTATATLTADEQRVSDLVTELLAEFPPKSTDPVTFLGAQFDKGLAWVHFEEGFGGLGLNPKLQRLINERIYPEGAPNPVARNPIGHGMCGPTVAVWGSPEQKKRYLRPLFTGEEVWCQLFSEPGSGSDFAGLSAKGVRDGDEWIANGQKVWTTLAHLSRWGLLIVRTDSEAVKHAGMTAFVVDMQAPGVEVRPLYQITGEAEFNEVYFTDVRIPASEMLGNVGDGWRVSLTTLMNERVSIGGAIPGKGSGAIRDAIKVWNTLSADQRDPATRDELMKLWVRAELLRLTNIRASQNRKMGDPGPEGSIAKLAMAELHKDIYSFAVSMMGADGMLFPSGYQMIRPEHAMGLENPQKAFLRSRANSIEGGTSEVMRNILGERVLGLPGDVRVDRDMAWSKVPRN</sequence>
<gene>
    <name evidence="9" type="ORF">UFOPK2658_00829</name>
    <name evidence="10" type="ORF">UFOPK2880_00654</name>
    <name evidence="11" type="ORF">UFOPK3004_00268</name>
    <name evidence="12" type="ORF">UFOPK3304_01029</name>
    <name evidence="13" type="ORF">UFOPK3494_01191</name>
    <name evidence="14" type="ORF">UFOPK4134_00648</name>
</gene>
<dbReference type="EMBL" id="CAEZYH010000027">
    <property type="protein sequence ID" value="CAB4718117.1"/>
    <property type="molecule type" value="Genomic_DNA"/>
</dbReference>
<dbReference type="EMBL" id="CAFAAL010000012">
    <property type="protein sequence ID" value="CAB4794587.1"/>
    <property type="molecule type" value="Genomic_DNA"/>
</dbReference>
<keyword evidence="3" id="KW-0285">Flavoprotein</keyword>
<dbReference type="SUPFAM" id="SSF47203">
    <property type="entry name" value="Acyl-CoA dehydrogenase C-terminal domain-like"/>
    <property type="match status" value="1"/>
</dbReference>
<feature type="domain" description="Acyl-CoA dehydrogenase/oxidase C-terminal" evidence="6">
    <location>
        <begin position="224"/>
        <end position="382"/>
    </location>
</feature>
<dbReference type="Gene3D" id="1.10.540.10">
    <property type="entry name" value="Acyl-CoA dehydrogenase/oxidase, N-terminal domain"/>
    <property type="match status" value="1"/>
</dbReference>
<evidence type="ECO:0000313" key="13">
    <source>
        <dbReference type="EMBL" id="CAB4905701.1"/>
    </source>
</evidence>
<feature type="domain" description="Acyl-CoA dehydrogenase/oxidase N-terminal" evidence="8">
    <location>
        <begin position="37"/>
        <end position="114"/>
    </location>
</feature>
<dbReference type="EMBL" id="CAEZZP010000029">
    <property type="protein sequence ID" value="CAB4768192.1"/>
    <property type="molecule type" value="Genomic_DNA"/>
</dbReference>
<dbReference type="GO" id="GO:0005886">
    <property type="term" value="C:plasma membrane"/>
    <property type="evidence" value="ECO:0007669"/>
    <property type="project" value="TreeGrafter"/>
</dbReference>
<proteinExistence type="inferred from homology"/>
<dbReference type="InterPro" id="IPR006091">
    <property type="entry name" value="Acyl-CoA_Oxase/DH_mid-dom"/>
</dbReference>
<dbReference type="InterPro" id="IPR009100">
    <property type="entry name" value="AcylCoA_DH/oxidase_NM_dom_sf"/>
</dbReference>
<evidence type="ECO:0000313" key="10">
    <source>
        <dbReference type="EMBL" id="CAB4768192.1"/>
    </source>
</evidence>
<organism evidence="9">
    <name type="scientific">freshwater metagenome</name>
    <dbReference type="NCBI Taxonomy" id="449393"/>
    <lineage>
        <taxon>unclassified sequences</taxon>
        <taxon>metagenomes</taxon>
        <taxon>ecological metagenomes</taxon>
    </lineage>
</organism>
<dbReference type="EMBL" id="CAFBPS010000034">
    <property type="protein sequence ID" value="CAB5027036.1"/>
    <property type="molecule type" value="Genomic_DNA"/>
</dbReference>
<evidence type="ECO:0000256" key="2">
    <source>
        <dbReference type="ARBA" id="ARBA00009347"/>
    </source>
</evidence>
<comment type="cofactor">
    <cofactor evidence="1">
        <name>FAD</name>
        <dbReference type="ChEBI" id="CHEBI:57692"/>
    </cofactor>
</comment>
<dbReference type="InterPro" id="IPR009075">
    <property type="entry name" value="AcylCo_DH/oxidase_C"/>
</dbReference>
<dbReference type="InterPro" id="IPR046373">
    <property type="entry name" value="Acyl-CoA_Oxase/DH_mid-dom_sf"/>
</dbReference>
<dbReference type="GO" id="GO:0050660">
    <property type="term" value="F:flavin adenine dinucleotide binding"/>
    <property type="evidence" value="ECO:0007669"/>
    <property type="project" value="InterPro"/>
</dbReference>
<dbReference type="PANTHER" id="PTHR43292">
    <property type="entry name" value="ACYL-COA DEHYDROGENASE"/>
    <property type="match status" value="1"/>
</dbReference>
<dbReference type="Pfam" id="PF00441">
    <property type="entry name" value="Acyl-CoA_dh_1"/>
    <property type="match status" value="1"/>
</dbReference>
<feature type="domain" description="Acyl-CoA oxidase/dehydrogenase middle" evidence="7">
    <location>
        <begin position="118"/>
        <end position="212"/>
    </location>
</feature>
<evidence type="ECO:0000313" key="9">
    <source>
        <dbReference type="EMBL" id="CAB4718117.1"/>
    </source>
</evidence>
<dbReference type="InterPro" id="IPR037069">
    <property type="entry name" value="AcylCoA_DH/ox_N_sf"/>
</dbReference>
<dbReference type="Pfam" id="PF02770">
    <property type="entry name" value="Acyl-CoA_dh_M"/>
    <property type="match status" value="1"/>
</dbReference>
<dbReference type="Pfam" id="PF02771">
    <property type="entry name" value="Acyl-CoA_dh_N"/>
    <property type="match status" value="1"/>
</dbReference>